<feature type="transmembrane region" description="Helical" evidence="1">
    <location>
        <begin position="35"/>
        <end position="59"/>
    </location>
</feature>
<gene>
    <name evidence="2" type="ORF">ICJ55_04825</name>
</gene>
<dbReference type="KEGG" id="mbos:ICJ55_04825"/>
<accession>A0A7H1C500</accession>
<keyword evidence="1" id="KW-1133">Transmembrane helix</keyword>
<evidence type="ECO:0000256" key="1">
    <source>
        <dbReference type="SAM" id="Phobius"/>
    </source>
</evidence>
<evidence type="ECO:0000313" key="3">
    <source>
        <dbReference type="Proteomes" id="UP000576260"/>
    </source>
</evidence>
<keyword evidence="3" id="KW-1185">Reference proteome</keyword>
<keyword evidence="1" id="KW-0812">Transmembrane</keyword>
<name>A0A7H1C500_9PAST</name>
<proteinExistence type="predicted"/>
<feature type="transmembrane region" description="Helical" evidence="1">
    <location>
        <begin position="79"/>
        <end position="98"/>
    </location>
</feature>
<reference evidence="2 3" key="1">
    <citation type="submission" date="2020-09" db="EMBL/GenBank/DDBJ databases">
        <title>Mannheimia bovis sp.nov., isolated from a cow.</title>
        <authorList>
            <person name="Li F."/>
        </authorList>
    </citation>
    <scope>NUCLEOTIDE SEQUENCE [LARGE SCALE GENOMIC DNA]</scope>
    <source>
        <strain evidence="2 3">ZY190616</strain>
    </source>
</reference>
<feature type="transmembrane region" description="Helical" evidence="1">
    <location>
        <begin position="105"/>
        <end position="125"/>
    </location>
</feature>
<organism evidence="2 3">
    <name type="scientific">Mannheimia bovis</name>
    <dbReference type="NCBI Taxonomy" id="2770636"/>
    <lineage>
        <taxon>Bacteria</taxon>
        <taxon>Pseudomonadati</taxon>
        <taxon>Pseudomonadota</taxon>
        <taxon>Gammaproteobacteria</taxon>
        <taxon>Pasteurellales</taxon>
        <taxon>Pasteurellaceae</taxon>
        <taxon>Mannheimia</taxon>
    </lineage>
</organism>
<protein>
    <submittedName>
        <fullName evidence="2">Uncharacterized protein</fullName>
    </submittedName>
</protein>
<dbReference type="AlphaFoldDB" id="A0A7H1C500"/>
<evidence type="ECO:0000313" key="2">
    <source>
        <dbReference type="EMBL" id="QNS16055.1"/>
    </source>
</evidence>
<feature type="transmembrane region" description="Helical" evidence="1">
    <location>
        <begin position="131"/>
        <end position="149"/>
    </location>
</feature>
<keyword evidence="1" id="KW-0472">Membrane</keyword>
<dbReference type="RefSeq" id="WP_188157551.1">
    <property type="nucleotide sequence ID" value="NZ_CP061280.1"/>
</dbReference>
<dbReference type="EMBL" id="CP061280">
    <property type="protein sequence ID" value="QNS16055.1"/>
    <property type="molecule type" value="Genomic_DNA"/>
</dbReference>
<dbReference type="Proteomes" id="UP000576260">
    <property type="component" value="Chromosome"/>
</dbReference>
<sequence>MSWQLERLYRSNKIGRLRANLAYLSFIKFMMKRPISLSIIIYGLIIISFGIIIFQGYSVIKVAQIFKEGDDLSINLYRFLNPITYPVMLIIASIGALKGAYWSKIVIWVWLIPKLINSFLSIVFIEFELASVIQFILILGLSMLFFYVFSRSDVKAFFQEKLKNSLELQK</sequence>